<dbReference type="SUPFAM" id="SSF57959">
    <property type="entry name" value="Leucine zipper domain"/>
    <property type="match status" value="1"/>
</dbReference>
<keyword evidence="7" id="KW-1185">Reference proteome</keyword>
<evidence type="ECO:0000313" key="7">
    <source>
        <dbReference type="Proteomes" id="UP000762676"/>
    </source>
</evidence>
<evidence type="ECO:0000313" key="6">
    <source>
        <dbReference type="EMBL" id="GFS14614.1"/>
    </source>
</evidence>
<name>A0AAV4IVZ4_9GAST</name>
<dbReference type="InterPro" id="IPR046347">
    <property type="entry name" value="bZIP_sf"/>
</dbReference>
<dbReference type="Gene3D" id="1.20.5.170">
    <property type="match status" value="1"/>
</dbReference>
<dbReference type="InterPro" id="IPR000837">
    <property type="entry name" value="AP-1"/>
</dbReference>
<gene>
    <name evidence="6" type="ORF">ElyMa_004911900</name>
</gene>
<organism evidence="6 7">
    <name type="scientific">Elysia marginata</name>
    <dbReference type="NCBI Taxonomy" id="1093978"/>
    <lineage>
        <taxon>Eukaryota</taxon>
        <taxon>Metazoa</taxon>
        <taxon>Spiralia</taxon>
        <taxon>Lophotrochozoa</taxon>
        <taxon>Mollusca</taxon>
        <taxon>Gastropoda</taxon>
        <taxon>Heterobranchia</taxon>
        <taxon>Euthyneura</taxon>
        <taxon>Panpulmonata</taxon>
        <taxon>Sacoglossa</taxon>
        <taxon>Placobranchoidea</taxon>
        <taxon>Plakobranchidae</taxon>
        <taxon>Elysia</taxon>
    </lineage>
</organism>
<keyword evidence="3" id="KW-0804">Transcription</keyword>
<evidence type="ECO:0000259" key="5">
    <source>
        <dbReference type="PROSITE" id="PS50217"/>
    </source>
</evidence>
<evidence type="ECO:0000256" key="3">
    <source>
        <dbReference type="ARBA" id="ARBA00023163"/>
    </source>
</evidence>
<dbReference type="SMART" id="SM00338">
    <property type="entry name" value="BRLZ"/>
    <property type="match status" value="1"/>
</dbReference>
<sequence length="364" mass="39168">MPSPSLRLIQKNCGLFDTGFAGSTADAASFGVKAPNFEPPAASAEDHLGLLADFEPDAVLNSGDPFYLHTLSAGDASAQIKSNLFEQGEAAVFSSADLGSGEWGGLEDPLASLETDPLGDESLDAFINLDQLLSGDTFLDEVSEVKPVIEMTPEAEEPAISIQLPSGGDNQPLDFFDLIDCPPEVIPVFQDQSSLSVSPTSAFVAVEPSPSTSTSKSTSRKRKVATPGPIKTSMFEISHPISENVVSTTTTAIFTSPCSPELDHDYTSKVRVIEVPSARETNKKSQEPVEAGPSKEVDKQSIRRQKNNIASKRSREQRKQKFSELDREAEELIVKNAALRQKIAELEKVAREMKAVLVAKMSGK</sequence>
<accession>A0AAV4IVZ4</accession>
<dbReference type="PROSITE" id="PS50217">
    <property type="entry name" value="BZIP"/>
    <property type="match status" value="1"/>
</dbReference>
<feature type="region of interest" description="Disordered" evidence="4">
    <location>
        <begin position="204"/>
        <end position="228"/>
    </location>
</feature>
<keyword evidence="2" id="KW-0238">DNA-binding</keyword>
<comment type="caution">
    <text evidence="6">The sequence shown here is derived from an EMBL/GenBank/DDBJ whole genome shotgun (WGS) entry which is preliminary data.</text>
</comment>
<evidence type="ECO:0000256" key="1">
    <source>
        <dbReference type="ARBA" id="ARBA00023015"/>
    </source>
</evidence>
<feature type="domain" description="BZIP" evidence="5">
    <location>
        <begin position="297"/>
        <end position="360"/>
    </location>
</feature>
<evidence type="ECO:0000256" key="4">
    <source>
        <dbReference type="SAM" id="MobiDB-lite"/>
    </source>
</evidence>
<dbReference type="EMBL" id="BMAT01009839">
    <property type="protein sequence ID" value="GFS14614.1"/>
    <property type="molecule type" value="Genomic_DNA"/>
</dbReference>
<dbReference type="Proteomes" id="UP000762676">
    <property type="component" value="Unassembled WGS sequence"/>
</dbReference>
<dbReference type="AlphaFoldDB" id="A0AAV4IVZ4"/>
<feature type="compositionally biased region" description="Basic and acidic residues" evidence="4">
    <location>
        <begin position="280"/>
        <end position="301"/>
    </location>
</feature>
<dbReference type="PANTHER" id="PTHR23351:SF24">
    <property type="entry name" value="ACTIVATING TRANSCRIPTION FACTOR 3-RELATED"/>
    <property type="match status" value="1"/>
</dbReference>
<dbReference type="PANTHER" id="PTHR23351">
    <property type="entry name" value="FOS TRANSCRIPTION FACTOR-RELATED"/>
    <property type="match status" value="1"/>
</dbReference>
<evidence type="ECO:0000256" key="2">
    <source>
        <dbReference type="ARBA" id="ARBA00023125"/>
    </source>
</evidence>
<dbReference type="GO" id="GO:0005634">
    <property type="term" value="C:nucleus"/>
    <property type="evidence" value="ECO:0007669"/>
    <property type="project" value="TreeGrafter"/>
</dbReference>
<feature type="compositionally biased region" description="Low complexity" evidence="4">
    <location>
        <begin position="208"/>
        <end position="217"/>
    </location>
</feature>
<proteinExistence type="predicted"/>
<feature type="compositionally biased region" description="Basic and acidic residues" evidence="4">
    <location>
        <begin position="313"/>
        <end position="326"/>
    </location>
</feature>
<dbReference type="InterPro" id="IPR004827">
    <property type="entry name" value="bZIP"/>
</dbReference>
<dbReference type="GO" id="GO:0000978">
    <property type="term" value="F:RNA polymerase II cis-regulatory region sequence-specific DNA binding"/>
    <property type="evidence" value="ECO:0007669"/>
    <property type="project" value="TreeGrafter"/>
</dbReference>
<dbReference type="Pfam" id="PF07716">
    <property type="entry name" value="bZIP_2"/>
    <property type="match status" value="1"/>
</dbReference>
<dbReference type="GO" id="GO:0000981">
    <property type="term" value="F:DNA-binding transcription factor activity, RNA polymerase II-specific"/>
    <property type="evidence" value="ECO:0007669"/>
    <property type="project" value="TreeGrafter"/>
</dbReference>
<dbReference type="CDD" id="cd14813">
    <property type="entry name" value="bZIP_BmCbz-like"/>
    <property type="match status" value="1"/>
</dbReference>
<reference evidence="6 7" key="1">
    <citation type="journal article" date="2021" name="Elife">
        <title>Chloroplast acquisition without the gene transfer in kleptoplastic sea slugs, Plakobranchus ocellatus.</title>
        <authorList>
            <person name="Maeda T."/>
            <person name="Takahashi S."/>
            <person name="Yoshida T."/>
            <person name="Shimamura S."/>
            <person name="Takaki Y."/>
            <person name="Nagai Y."/>
            <person name="Toyoda A."/>
            <person name="Suzuki Y."/>
            <person name="Arimoto A."/>
            <person name="Ishii H."/>
            <person name="Satoh N."/>
            <person name="Nishiyama T."/>
            <person name="Hasebe M."/>
            <person name="Maruyama T."/>
            <person name="Minagawa J."/>
            <person name="Obokata J."/>
            <person name="Shigenobu S."/>
        </authorList>
    </citation>
    <scope>NUCLEOTIDE SEQUENCE [LARGE SCALE GENOMIC DNA]</scope>
</reference>
<keyword evidence="1" id="KW-0805">Transcription regulation</keyword>
<protein>
    <submittedName>
        <fullName evidence="6">Transcription factor protein</fullName>
    </submittedName>
</protein>
<feature type="region of interest" description="Disordered" evidence="4">
    <location>
        <begin position="277"/>
        <end position="326"/>
    </location>
</feature>